<dbReference type="AlphaFoldDB" id="A0A2Z2H2E3"/>
<feature type="compositionally biased region" description="Basic and acidic residues" evidence="1">
    <location>
        <begin position="192"/>
        <end position="215"/>
    </location>
</feature>
<geneLocation type="plasmid" evidence="2">
    <name>pKPN3-307_typeD</name>
</geneLocation>
<evidence type="ECO:0000313" key="2">
    <source>
        <dbReference type="EMBL" id="ARR90515.1"/>
    </source>
</evidence>
<accession>A0A2Z2H2E3</accession>
<name>A0A2Z2H2E3_KLEPN</name>
<proteinExistence type="predicted"/>
<keyword evidence="2" id="KW-0614">Plasmid</keyword>
<feature type="region of interest" description="Disordered" evidence="1">
    <location>
        <begin position="192"/>
        <end position="221"/>
    </location>
</feature>
<dbReference type="EMBL" id="KY271407">
    <property type="protein sequence ID" value="ARR90515.1"/>
    <property type="molecule type" value="Genomic_DNA"/>
</dbReference>
<protein>
    <submittedName>
        <fullName evidence="2">Uncharacterized protein</fullName>
    </submittedName>
</protein>
<reference evidence="2" key="1">
    <citation type="journal article" date="2017" name="Microb. Genom.">
        <title>Diversity, virulence, and antimicrobial resistance of the KPC-producing Klebsiella pneumoniae ST307 clone.</title>
        <authorList>
            <person name="Villa L."/>
            <person name="Feudi C."/>
            <person name="Fortini D."/>
            <person name="Brisse S."/>
            <person name="Passet V."/>
            <person name="Bonura C."/>
            <person name="Endimiani A."/>
            <person name="Mammina C."/>
            <person name="Ocampo A.M."/>
            <person name="Jimenez J.N."/>
            <person name="Doumith M."/>
            <person name="Woodford N."/>
            <person name="Hopkins K."/>
            <person name="Carattoli A."/>
        </authorList>
    </citation>
    <scope>NUCLEOTIDE SEQUENCE</scope>
    <source>
        <strain evidence="2">CIV-4</strain>
        <plasmid evidence="2">pKPN3-307_typeD</plasmid>
    </source>
</reference>
<evidence type="ECO:0000256" key="1">
    <source>
        <dbReference type="SAM" id="MobiDB-lite"/>
    </source>
</evidence>
<organism evidence="2">
    <name type="scientific">Klebsiella pneumoniae</name>
    <dbReference type="NCBI Taxonomy" id="573"/>
    <lineage>
        <taxon>Bacteria</taxon>
        <taxon>Pseudomonadati</taxon>
        <taxon>Pseudomonadota</taxon>
        <taxon>Gammaproteobacteria</taxon>
        <taxon>Enterobacterales</taxon>
        <taxon>Enterobacteriaceae</taxon>
        <taxon>Klebsiella/Raoultella group</taxon>
        <taxon>Klebsiella</taxon>
        <taxon>Klebsiella pneumoniae complex</taxon>
    </lineage>
</organism>
<sequence length="221" mass="24736">MFARPHRSAKPGKLLTDRAVSDLKRGVGRPDIVSVQSRVNSSAFVMRVNEIPQLRFPQHQVACQGSITAFMVQPDTAVDRQRRNDNSGRIRADGPIKPVIRVSQMETVTVRHHVAAALRNTDEMPEASAVIGDVFLSERIDLHLSGQKIVTKQIRQERETVGLLYIQHGLTGMIHSNLHRFIRLRHRVVPCRHDSPAESGRCKGDTGGRSADKARSWSGRF</sequence>